<dbReference type="SUPFAM" id="SSF53756">
    <property type="entry name" value="UDP-Glycosyltransferase/glycogen phosphorylase"/>
    <property type="match status" value="1"/>
</dbReference>
<keyword evidence="1" id="KW-0328">Glycosyltransferase</keyword>
<dbReference type="EMBL" id="JASWER010000003">
    <property type="protein sequence ID" value="MDL5376471.1"/>
    <property type="molecule type" value="Genomic_DNA"/>
</dbReference>
<evidence type="ECO:0000313" key="1">
    <source>
        <dbReference type="EMBL" id="MDL5376471.1"/>
    </source>
</evidence>
<dbReference type="PANTHER" id="PTHR12526">
    <property type="entry name" value="GLYCOSYLTRANSFERASE"/>
    <property type="match status" value="1"/>
</dbReference>
<name>A0ABT7MMQ6_9BACL</name>
<gene>
    <name evidence="1" type="ORF">QR695_05570</name>
</gene>
<dbReference type="Proteomes" id="UP001230807">
    <property type="component" value="Unassembled WGS sequence"/>
</dbReference>
<evidence type="ECO:0000313" key="2">
    <source>
        <dbReference type="Proteomes" id="UP001230807"/>
    </source>
</evidence>
<dbReference type="RefSeq" id="WP_214718103.1">
    <property type="nucleotide sequence ID" value="NZ_CP183077.1"/>
</dbReference>
<protein>
    <submittedName>
        <fullName evidence="1">Glycosyltransferase family 4 protein</fullName>
        <ecNumber evidence="1">2.4.-.-</ecNumber>
    </submittedName>
</protein>
<keyword evidence="2" id="KW-1185">Reference proteome</keyword>
<dbReference type="Pfam" id="PF13692">
    <property type="entry name" value="Glyco_trans_1_4"/>
    <property type="match status" value="1"/>
</dbReference>
<organism evidence="1 2">
    <name type="scientific">Exiguobacterium mexicanum</name>
    <dbReference type="NCBI Taxonomy" id="340146"/>
    <lineage>
        <taxon>Bacteria</taxon>
        <taxon>Bacillati</taxon>
        <taxon>Bacillota</taxon>
        <taxon>Bacilli</taxon>
        <taxon>Bacillales</taxon>
        <taxon>Bacillales Family XII. Incertae Sedis</taxon>
        <taxon>Exiguobacterium</taxon>
    </lineage>
</organism>
<reference evidence="1 2" key="1">
    <citation type="submission" date="2023-06" db="EMBL/GenBank/DDBJ databases">
        <title>Influencing factors and mechanism of Cr(VI) reduction by facultative anaerobic Exiguobacterium sp. PY14.</title>
        <authorList>
            <person name="Zou L."/>
        </authorList>
    </citation>
    <scope>NUCLEOTIDE SEQUENCE [LARGE SCALE GENOMIC DNA]</scope>
    <source>
        <strain evidence="1 2">PY14</strain>
    </source>
</reference>
<keyword evidence="1" id="KW-0808">Transferase</keyword>
<dbReference type="GO" id="GO:0016757">
    <property type="term" value="F:glycosyltransferase activity"/>
    <property type="evidence" value="ECO:0007669"/>
    <property type="project" value="UniProtKB-KW"/>
</dbReference>
<dbReference type="EC" id="2.4.-.-" evidence="1"/>
<accession>A0ABT7MMQ6</accession>
<proteinExistence type="predicted"/>
<dbReference type="Gene3D" id="3.40.50.2000">
    <property type="entry name" value="Glycogen Phosphorylase B"/>
    <property type="match status" value="2"/>
</dbReference>
<sequence>MNKYQNASNWIVKGTEVEMYNSKSDSLNVYINCSNKVPHRYLHFEAYGAFKEDESATITPPENQRELLVTFTGRKEGNVEATMQYIFYNDAGEKKHVRRIKFGETGVIHIPVWTNKIKMALRVSGQGMISIEDLELRWIANYKEYEQLVIPKRMNLSNTEERYLVLTNIYPNAENLYRNGFVHRRVKSYQEDQLPVDVFAFQGSSLLNEYEFDGVRVFEGNQTSLEYFLKHTNYKKILIHFINRNMYEAIEIGAPNTPVLVWIHAVEAERWTRRLFNVENNGMMARTLRTLPSNNNRRMKFIHELFSRQDDRYQFIFISEFIANVAQEDAGFQLADDRYRVIHNITDDSVFKFEKKDPELRKKIWTVRPFVNKKYGNDLTVKAILELSKRPLFYDLDFEIYGMGPQFDELLEPLRQFKNVHIHERFLSQPEIAEIHRNKGIFLCPTRWDTQGVSMCEAMSSGVIAATNAVSCIPEFMREDTGILAGEEDYIGIADGIEELYNNPELFLEKSKVGSDWIIQKTGKNTVIPEELEEIRKA</sequence>
<dbReference type="CDD" id="cd03801">
    <property type="entry name" value="GT4_PimA-like"/>
    <property type="match status" value="1"/>
</dbReference>
<comment type="caution">
    <text evidence="1">The sequence shown here is derived from an EMBL/GenBank/DDBJ whole genome shotgun (WGS) entry which is preliminary data.</text>
</comment>